<proteinExistence type="predicted"/>
<feature type="domain" description="FHA" evidence="1">
    <location>
        <begin position="19"/>
        <end position="68"/>
    </location>
</feature>
<protein>
    <submittedName>
        <fullName evidence="2">FHA domain-containing protein</fullName>
    </submittedName>
</protein>
<dbReference type="OrthoDB" id="273564at2"/>
<name>A0A5S3V5U9_9GAMM</name>
<sequence>MAYLIDEHKLEKIYLKSYHTIGRYKFNVDTLIDQPGVSRHHAIIELAQGKWLIRDVSTNGIWINDKKVDKNLPYQLCENDKIDFAAHGQNSYVVANLSDDCQYLVSQTHSSQVIEVKDQILLPNSDDPSHIIYFDSVLNYWFLEDLTNNDRQALIDGGLVSAFNDQWLFYSASTAAMTKHLDNQPTVKPCGLTFSVSQDEESTQLSVELNNESFDLGTRTHHYLMLLLARTRIQDKHAGMELDEQGWLYREELVKALGVQMNHMNIMVHRARKQLSDTGGESNPELAYLLETNNGRVRLNSQDITIIKGRKLETRITI</sequence>
<dbReference type="PANTHER" id="PTHR23308">
    <property type="entry name" value="NUCLEAR INHIBITOR OF PROTEIN PHOSPHATASE-1"/>
    <property type="match status" value="1"/>
</dbReference>
<dbReference type="AlphaFoldDB" id="A0A5S3V5U9"/>
<reference evidence="2 3" key="1">
    <citation type="submission" date="2018-01" db="EMBL/GenBank/DDBJ databases">
        <authorList>
            <person name="Paulsen S."/>
            <person name="Gram L.K."/>
        </authorList>
    </citation>
    <scope>NUCLEOTIDE SEQUENCE [LARGE SCALE GENOMIC DNA]</scope>
    <source>
        <strain evidence="2 3">S3790</strain>
    </source>
</reference>
<comment type="caution">
    <text evidence="2">The sequence shown here is derived from an EMBL/GenBank/DDBJ whole genome shotgun (WGS) entry which is preliminary data.</text>
</comment>
<dbReference type="SMART" id="SM00240">
    <property type="entry name" value="FHA"/>
    <property type="match status" value="1"/>
</dbReference>
<gene>
    <name evidence="2" type="ORF">CWC19_15630</name>
</gene>
<dbReference type="PROSITE" id="PS50006">
    <property type="entry name" value="FHA_DOMAIN"/>
    <property type="match status" value="1"/>
</dbReference>
<dbReference type="RefSeq" id="WP_138592722.1">
    <property type="nucleotide sequence ID" value="NZ_PNBX01000072.1"/>
</dbReference>
<evidence type="ECO:0000313" key="2">
    <source>
        <dbReference type="EMBL" id="TMO66658.1"/>
    </source>
</evidence>
<dbReference type="InterPro" id="IPR008984">
    <property type="entry name" value="SMAD_FHA_dom_sf"/>
</dbReference>
<dbReference type="Proteomes" id="UP000307217">
    <property type="component" value="Unassembled WGS sequence"/>
</dbReference>
<dbReference type="InterPro" id="IPR000253">
    <property type="entry name" value="FHA_dom"/>
</dbReference>
<dbReference type="CDD" id="cd00060">
    <property type="entry name" value="FHA"/>
    <property type="match status" value="1"/>
</dbReference>
<dbReference type="InterPro" id="IPR050923">
    <property type="entry name" value="Cell_Proc_Reg/RNA_Proc"/>
</dbReference>
<evidence type="ECO:0000313" key="3">
    <source>
        <dbReference type="Proteomes" id="UP000307217"/>
    </source>
</evidence>
<dbReference type="Pfam" id="PF00498">
    <property type="entry name" value="FHA"/>
    <property type="match status" value="1"/>
</dbReference>
<reference evidence="3" key="2">
    <citation type="submission" date="2019-06" db="EMBL/GenBank/DDBJ databases">
        <title>Co-occurence of chitin degradation, pigmentation and bioactivity in marine Pseudoalteromonas.</title>
        <authorList>
            <person name="Sonnenschein E.C."/>
            <person name="Bech P.K."/>
        </authorList>
    </citation>
    <scope>NUCLEOTIDE SEQUENCE [LARGE SCALE GENOMIC DNA]</scope>
    <source>
        <strain evidence="3">S3790</strain>
    </source>
</reference>
<dbReference type="Gene3D" id="2.60.200.20">
    <property type="match status" value="1"/>
</dbReference>
<dbReference type="SUPFAM" id="SSF49879">
    <property type="entry name" value="SMAD/FHA domain"/>
    <property type="match status" value="1"/>
</dbReference>
<dbReference type="EMBL" id="PNBX01000072">
    <property type="protein sequence ID" value="TMO66658.1"/>
    <property type="molecule type" value="Genomic_DNA"/>
</dbReference>
<accession>A0A5S3V5U9</accession>
<organism evidence="2 3">
    <name type="scientific">Pseudoalteromonas aurantia</name>
    <dbReference type="NCBI Taxonomy" id="43654"/>
    <lineage>
        <taxon>Bacteria</taxon>
        <taxon>Pseudomonadati</taxon>
        <taxon>Pseudomonadota</taxon>
        <taxon>Gammaproteobacteria</taxon>
        <taxon>Alteromonadales</taxon>
        <taxon>Pseudoalteromonadaceae</taxon>
        <taxon>Pseudoalteromonas</taxon>
    </lineage>
</organism>
<evidence type="ECO:0000259" key="1">
    <source>
        <dbReference type="PROSITE" id="PS50006"/>
    </source>
</evidence>